<dbReference type="EnsemblProtists" id="EOD08076">
    <property type="protein sequence ID" value="EOD08076"/>
    <property type="gene ID" value="EMIHUDRAFT_249220"/>
</dbReference>
<dbReference type="KEGG" id="ehx:EMIHUDRAFT_249220"/>
<name>A0A0D3I9Z1_EMIH1</name>
<keyword evidence="3" id="KW-1185">Reference proteome</keyword>
<proteinExistence type="predicted"/>
<evidence type="ECO:0000313" key="3">
    <source>
        <dbReference type="Proteomes" id="UP000013827"/>
    </source>
</evidence>
<dbReference type="RefSeq" id="XP_005760505.1">
    <property type="nucleotide sequence ID" value="XM_005760448.1"/>
</dbReference>
<evidence type="ECO:0000313" key="2">
    <source>
        <dbReference type="EnsemblProtists" id="EOD08076"/>
    </source>
</evidence>
<feature type="region of interest" description="Disordered" evidence="1">
    <location>
        <begin position="479"/>
        <end position="502"/>
    </location>
</feature>
<dbReference type="eggNOG" id="ENOG502S80E">
    <property type="taxonomic scope" value="Eukaryota"/>
</dbReference>
<dbReference type="AlphaFoldDB" id="A0A0D3I9Z1"/>
<reference evidence="3" key="1">
    <citation type="journal article" date="2013" name="Nature">
        <title>Pan genome of the phytoplankton Emiliania underpins its global distribution.</title>
        <authorList>
            <person name="Read B.A."/>
            <person name="Kegel J."/>
            <person name="Klute M.J."/>
            <person name="Kuo A."/>
            <person name="Lefebvre S.C."/>
            <person name="Maumus F."/>
            <person name="Mayer C."/>
            <person name="Miller J."/>
            <person name="Monier A."/>
            <person name="Salamov A."/>
            <person name="Young J."/>
            <person name="Aguilar M."/>
            <person name="Claverie J.M."/>
            <person name="Frickenhaus S."/>
            <person name="Gonzalez K."/>
            <person name="Herman E.K."/>
            <person name="Lin Y.C."/>
            <person name="Napier J."/>
            <person name="Ogata H."/>
            <person name="Sarno A.F."/>
            <person name="Shmutz J."/>
            <person name="Schroeder D."/>
            <person name="de Vargas C."/>
            <person name="Verret F."/>
            <person name="von Dassow P."/>
            <person name="Valentin K."/>
            <person name="Van de Peer Y."/>
            <person name="Wheeler G."/>
            <person name="Dacks J.B."/>
            <person name="Delwiche C.F."/>
            <person name="Dyhrman S.T."/>
            <person name="Glockner G."/>
            <person name="John U."/>
            <person name="Richards T."/>
            <person name="Worden A.Z."/>
            <person name="Zhang X."/>
            <person name="Grigoriev I.V."/>
            <person name="Allen A.E."/>
            <person name="Bidle K."/>
            <person name="Borodovsky M."/>
            <person name="Bowler C."/>
            <person name="Brownlee C."/>
            <person name="Cock J.M."/>
            <person name="Elias M."/>
            <person name="Gladyshev V.N."/>
            <person name="Groth M."/>
            <person name="Guda C."/>
            <person name="Hadaegh A."/>
            <person name="Iglesias-Rodriguez M.D."/>
            <person name="Jenkins J."/>
            <person name="Jones B.M."/>
            <person name="Lawson T."/>
            <person name="Leese F."/>
            <person name="Lindquist E."/>
            <person name="Lobanov A."/>
            <person name="Lomsadze A."/>
            <person name="Malik S.B."/>
            <person name="Marsh M.E."/>
            <person name="Mackinder L."/>
            <person name="Mock T."/>
            <person name="Mueller-Roeber B."/>
            <person name="Pagarete A."/>
            <person name="Parker M."/>
            <person name="Probert I."/>
            <person name="Quesneville H."/>
            <person name="Raines C."/>
            <person name="Rensing S.A."/>
            <person name="Riano-Pachon D.M."/>
            <person name="Richier S."/>
            <person name="Rokitta S."/>
            <person name="Shiraiwa Y."/>
            <person name="Soanes D.M."/>
            <person name="van der Giezen M."/>
            <person name="Wahlund T.M."/>
            <person name="Williams B."/>
            <person name="Wilson W."/>
            <person name="Wolfe G."/>
            <person name="Wurch L.L."/>
        </authorList>
    </citation>
    <scope>NUCLEOTIDE SEQUENCE</scope>
</reference>
<accession>A0A0D3I9Z1</accession>
<sequence>MAYRMKMFKSQKPSSVDLRDLRVSDFKRVPGFNYVSAEDEHTDNSLWIEGRVGDVFVNTPKMFQSVMSVWCARPSDLGSDMWLAVVEIPSKQQNAPLFGTLERAKRNSSGEQFGVASLASRAITPGGEAREATTNWSVREFGSVRGRVRANSYGKRYGEMGKREQVPRARGTELEYVWMVDTPFECLAVSSLSGRPALPLSAERALLVVGTPSSGTTQMTKALRELGLQVAHENSDSIGTVCRDGTVSWIHGALRFSEIGDGSERASLVGALCARPRPNSLGPWRIDGGAWGNGLSCAVRGTPWGPCWQAECERVLRREIGCARGGGGGSPRCTSPFRATLLQVRHPLHTIASMLAAYCHGQDTAAAADASLMLDTAALLFPPPAAPRSREAARGNETACRRPPGRRASLRACGGRRRRRHAKATAEAEEAAAGECSRRIGWFWVQYNARMLSLRPPPRVYRVEATSACDVLRLAGDEARTRRGGGGHGQTHGTVNVRNGRGGSRRLEVTLDSLRRADAALAAEVASLAGRFGYNLSLFTHVAHRER</sequence>
<dbReference type="HOGENOM" id="CLU_498249_0_0_1"/>
<protein>
    <submittedName>
        <fullName evidence="2">Uncharacterized protein</fullName>
    </submittedName>
</protein>
<dbReference type="Proteomes" id="UP000013827">
    <property type="component" value="Unassembled WGS sequence"/>
</dbReference>
<dbReference type="GeneID" id="17254224"/>
<reference evidence="2" key="2">
    <citation type="submission" date="2024-10" db="UniProtKB">
        <authorList>
            <consortium name="EnsemblProtists"/>
        </authorList>
    </citation>
    <scope>IDENTIFICATION</scope>
</reference>
<dbReference type="PaxDb" id="2903-EOD08076"/>
<feature type="region of interest" description="Disordered" evidence="1">
    <location>
        <begin position="385"/>
        <end position="407"/>
    </location>
</feature>
<evidence type="ECO:0000256" key="1">
    <source>
        <dbReference type="SAM" id="MobiDB-lite"/>
    </source>
</evidence>
<organism evidence="2 3">
    <name type="scientific">Emiliania huxleyi (strain CCMP1516)</name>
    <dbReference type="NCBI Taxonomy" id="280463"/>
    <lineage>
        <taxon>Eukaryota</taxon>
        <taxon>Haptista</taxon>
        <taxon>Haptophyta</taxon>
        <taxon>Prymnesiophyceae</taxon>
        <taxon>Isochrysidales</taxon>
        <taxon>Noelaerhabdaceae</taxon>
        <taxon>Emiliania</taxon>
    </lineage>
</organism>